<evidence type="ECO:0000256" key="1">
    <source>
        <dbReference type="ARBA" id="ARBA00009972"/>
    </source>
</evidence>
<dbReference type="PANTHER" id="PTHR11548:SF1">
    <property type="entry name" value="THYMIDYLATE SYNTHASE 1"/>
    <property type="match status" value="1"/>
</dbReference>
<dbReference type="PANTHER" id="PTHR11548">
    <property type="entry name" value="THYMIDYLATE SYNTHASE 1"/>
    <property type="match status" value="1"/>
</dbReference>
<dbReference type="EMBL" id="MG973030">
    <property type="protein sequence ID" value="AVO22888.1"/>
    <property type="molecule type" value="Genomic_DNA"/>
</dbReference>
<dbReference type="GO" id="GO:0032259">
    <property type="term" value="P:methylation"/>
    <property type="evidence" value="ECO:0007669"/>
    <property type="project" value="UniProtKB-KW"/>
</dbReference>
<dbReference type="InterPro" id="IPR036926">
    <property type="entry name" value="Thymidate_synth/dCMP_Mease_sf"/>
</dbReference>
<dbReference type="EC" id="2.1.1.45" evidence="5"/>
<comment type="similarity">
    <text evidence="1">Belongs to the thymidylate synthase family.</text>
</comment>
<dbReference type="InterPro" id="IPR045097">
    <property type="entry name" value="Thymidate_synth/dCMP_Mease"/>
</dbReference>
<dbReference type="GO" id="GO:0006231">
    <property type="term" value="P:dTMP biosynthetic process"/>
    <property type="evidence" value="ECO:0007669"/>
    <property type="project" value="TreeGrafter"/>
</dbReference>
<dbReference type="InterPro" id="IPR023451">
    <property type="entry name" value="Thymidate_synth/dCMP_Mease_dom"/>
</dbReference>
<dbReference type="SUPFAM" id="SSF55831">
    <property type="entry name" value="Thymidylate synthase/dCMP hydroxymethylase"/>
    <property type="match status" value="1"/>
</dbReference>
<feature type="domain" description="Thymidylate synthase/dCMP hydroxymethylase" evidence="4">
    <location>
        <begin position="68"/>
        <end position="238"/>
    </location>
</feature>
<dbReference type="RefSeq" id="YP_009837647.1">
    <property type="nucleotide sequence ID" value="NC_048702.1"/>
</dbReference>
<sequence length="345" mass="39164">MEIKVQNNNHLFTKAVWAIRTQGEDSESGNSQVNDSSTRFIDEVFSATVANPRDRWLSVPGRNSSTVAAIGETFWVLAGRNDVEFMQRLLPKNAGKFSDDGVTWRAAYGPRIYAHGQLDSVIDRLRKNPNTRQAYLTLYDPALDSDQGLEKSHPEGKAVTKDMVCNFALAFNIKDNKLNMTVFNRSQDVLWGMSTINFIEFSILQEIVANILEVDLGVYRLVSNNLHFYYNEVSQKQLSKVNVDAGVVEHESSRIIFRDVKDQNDIVELFGGLVQLMEDGDSWDDVVHHLNYFGANDGLIRDMACVLWHRLKGKLMNLDYVKDVGLKSALFLNERKHLVGWEGEE</sequence>
<keyword evidence="2 5" id="KW-0489">Methyltransferase</keyword>
<dbReference type="Gene3D" id="3.30.572.10">
    <property type="entry name" value="Thymidylate synthase/dCMP hydroxymethylase domain"/>
    <property type="match status" value="1"/>
</dbReference>
<evidence type="ECO:0000256" key="3">
    <source>
        <dbReference type="ARBA" id="ARBA00022679"/>
    </source>
</evidence>
<organism evidence="5 6">
    <name type="scientific">Erwinia phage vB_EamM-Bue1</name>
    <dbReference type="NCBI Taxonomy" id="2099338"/>
    <lineage>
        <taxon>Viruses</taxon>
        <taxon>Duplodnaviria</taxon>
        <taxon>Heunggongvirae</taxon>
        <taxon>Uroviricota</taxon>
        <taxon>Caudoviricetes</taxon>
        <taxon>Pantevenvirales</taxon>
        <taxon>Ackermannviridae</taxon>
        <taxon>Nezavisimistyvirus</taxon>
        <taxon>Nezavisimistyvirus bue1</taxon>
    </lineage>
</organism>
<accession>A0A2P1JU59</accession>
<keyword evidence="3 5" id="KW-0808">Transferase</keyword>
<keyword evidence="6" id="KW-1185">Reference proteome</keyword>
<reference evidence="5 6" key="1">
    <citation type="submission" date="2018-02" db="EMBL/GenBank/DDBJ databases">
        <title>Complete Genome Sequences of Erwinia amylovora Phages vB_EamP-S2 and vB_EamM-Bue1.</title>
        <authorList>
            <person name="Knecht L.E."/>
        </authorList>
    </citation>
    <scope>NUCLEOTIDE SEQUENCE [LARGE SCALE GENOMIC DNA]</scope>
</reference>
<evidence type="ECO:0000256" key="2">
    <source>
        <dbReference type="ARBA" id="ARBA00022603"/>
    </source>
</evidence>
<evidence type="ECO:0000259" key="4">
    <source>
        <dbReference type="Pfam" id="PF00303"/>
    </source>
</evidence>
<dbReference type="GO" id="GO:0004799">
    <property type="term" value="F:thymidylate synthase activity"/>
    <property type="evidence" value="ECO:0007669"/>
    <property type="project" value="UniProtKB-EC"/>
</dbReference>
<dbReference type="Pfam" id="PF00303">
    <property type="entry name" value="Thymidylat_synt"/>
    <property type="match status" value="1"/>
</dbReference>
<evidence type="ECO:0000313" key="6">
    <source>
        <dbReference type="Proteomes" id="UP000242372"/>
    </source>
</evidence>
<dbReference type="Proteomes" id="UP000242372">
    <property type="component" value="Segment"/>
</dbReference>
<name>A0A2P1JU59_9CAUD</name>
<protein>
    <submittedName>
        <fullName evidence="5">Thymidylate synthase</fullName>
        <ecNumber evidence="5">2.1.1.45</ecNumber>
    </submittedName>
</protein>
<dbReference type="KEGG" id="vg:55607840"/>
<dbReference type="GeneID" id="55607840"/>
<proteinExistence type="inferred from homology"/>
<evidence type="ECO:0000313" key="5">
    <source>
        <dbReference type="EMBL" id="AVO22888.1"/>
    </source>
</evidence>